<gene>
    <name evidence="1" type="ORF">B0T24DRAFT_626138</name>
</gene>
<evidence type="ECO:0000313" key="2">
    <source>
        <dbReference type="Proteomes" id="UP001287356"/>
    </source>
</evidence>
<reference evidence="1" key="1">
    <citation type="journal article" date="2023" name="Mol. Phylogenet. Evol.">
        <title>Genome-scale phylogeny and comparative genomics of the fungal order Sordariales.</title>
        <authorList>
            <person name="Hensen N."/>
            <person name="Bonometti L."/>
            <person name="Westerberg I."/>
            <person name="Brannstrom I.O."/>
            <person name="Guillou S."/>
            <person name="Cros-Aarteil S."/>
            <person name="Calhoun S."/>
            <person name="Haridas S."/>
            <person name="Kuo A."/>
            <person name="Mondo S."/>
            <person name="Pangilinan J."/>
            <person name="Riley R."/>
            <person name="LaButti K."/>
            <person name="Andreopoulos B."/>
            <person name="Lipzen A."/>
            <person name="Chen C."/>
            <person name="Yan M."/>
            <person name="Daum C."/>
            <person name="Ng V."/>
            <person name="Clum A."/>
            <person name="Steindorff A."/>
            <person name="Ohm R.A."/>
            <person name="Martin F."/>
            <person name="Silar P."/>
            <person name="Natvig D.O."/>
            <person name="Lalanne C."/>
            <person name="Gautier V."/>
            <person name="Ament-Velasquez S.L."/>
            <person name="Kruys A."/>
            <person name="Hutchinson M.I."/>
            <person name="Powell A.J."/>
            <person name="Barry K."/>
            <person name="Miller A.N."/>
            <person name="Grigoriev I.V."/>
            <person name="Debuchy R."/>
            <person name="Gladieux P."/>
            <person name="Hiltunen Thoren M."/>
            <person name="Johannesson H."/>
        </authorList>
    </citation>
    <scope>NUCLEOTIDE SEQUENCE</scope>
    <source>
        <strain evidence="1">CBS 958.72</strain>
    </source>
</reference>
<evidence type="ECO:0000313" key="1">
    <source>
        <dbReference type="EMBL" id="KAK3374307.1"/>
    </source>
</evidence>
<keyword evidence="2" id="KW-1185">Reference proteome</keyword>
<protein>
    <submittedName>
        <fullName evidence="1">Uncharacterized protein</fullName>
    </submittedName>
</protein>
<dbReference type="EMBL" id="JAULSN010000004">
    <property type="protein sequence ID" value="KAK3374307.1"/>
    <property type="molecule type" value="Genomic_DNA"/>
</dbReference>
<dbReference type="Proteomes" id="UP001287356">
    <property type="component" value="Unassembled WGS sequence"/>
</dbReference>
<accession>A0AAE0N835</accession>
<reference evidence="1" key="2">
    <citation type="submission" date="2023-06" db="EMBL/GenBank/DDBJ databases">
        <authorList>
            <consortium name="Lawrence Berkeley National Laboratory"/>
            <person name="Haridas S."/>
            <person name="Hensen N."/>
            <person name="Bonometti L."/>
            <person name="Westerberg I."/>
            <person name="Brannstrom I.O."/>
            <person name="Guillou S."/>
            <person name="Cros-Aarteil S."/>
            <person name="Calhoun S."/>
            <person name="Kuo A."/>
            <person name="Mondo S."/>
            <person name="Pangilinan J."/>
            <person name="Riley R."/>
            <person name="Labutti K."/>
            <person name="Andreopoulos B."/>
            <person name="Lipzen A."/>
            <person name="Chen C."/>
            <person name="Yanf M."/>
            <person name="Daum C."/>
            <person name="Ng V."/>
            <person name="Clum A."/>
            <person name="Steindorff A."/>
            <person name="Ohm R."/>
            <person name="Martin F."/>
            <person name="Silar P."/>
            <person name="Natvig D."/>
            <person name="Lalanne C."/>
            <person name="Gautier V."/>
            <person name="Ament-Velasquez S.L."/>
            <person name="Kruys A."/>
            <person name="Hutchinson M.I."/>
            <person name="Powell A.J."/>
            <person name="Barry K."/>
            <person name="Miller A.N."/>
            <person name="Grigoriev I.V."/>
            <person name="Debuchy R."/>
            <person name="Gladieux P."/>
            <person name="Thoren M.H."/>
            <person name="Johannesson H."/>
        </authorList>
    </citation>
    <scope>NUCLEOTIDE SEQUENCE</scope>
    <source>
        <strain evidence="1">CBS 958.72</strain>
    </source>
</reference>
<name>A0AAE0N835_9PEZI</name>
<comment type="caution">
    <text evidence="1">The sequence shown here is derived from an EMBL/GenBank/DDBJ whole genome shotgun (WGS) entry which is preliminary data.</text>
</comment>
<sequence length="169" mass="19097">MPGWKRLRNQLKAMSAHPIPKLTFVRHAPSGTAPPEVVVVGPLPPEDGVWVDGNVVHYLPTISQAVKMLTLTNQEITTLSNRIAYEIGLVQSRRLKAAHLPRSSFDFGDWDAEAIEANNKRDRRRAERLREELEKGTLTMIINGRSVTINELNDMVGKNKRTAWLRLQV</sequence>
<proteinExistence type="predicted"/>
<organism evidence="1 2">
    <name type="scientific">Lasiosphaeria ovina</name>
    <dbReference type="NCBI Taxonomy" id="92902"/>
    <lineage>
        <taxon>Eukaryota</taxon>
        <taxon>Fungi</taxon>
        <taxon>Dikarya</taxon>
        <taxon>Ascomycota</taxon>
        <taxon>Pezizomycotina</taxon>
        <taxon>Sordariomycetes</taxon>
        <taxon>Sordariomycetidae</taxon>
        <taxon>Sordariales</taxon>
        <taxon>Lasiosphaeriaceae</taxon>
        <taxon>Lasiosphaeria</taxon>
    </lineage>
</organism>
<dbReference type="AlphaFoldDB" id="A0AAE0N835"/>